<keyword evidence="11" id="KW-0119">Carbohydrate metabolism</keyword>
<dbReference type="Pfam" id="PF01915">
    <property type="entry name" value="Glyco_hydro_3_C"/>
    <property type="match status" value="1"/>
</dbReference>
<dbReference type="GO" id="GO:0005789">
    <property type="term" value="C:endoplasmic reticulum membrane"/>
    <property type="evidence" value="ECO:0007669"/>
    <property type="project" value="UniProtKB-SubCell"/>
</dbReference>
<proteinExistence type="inferred from homology"/>
<dbReference type="SMART" id="SM01217">
    <property type="entry name" value="Fn3_like"/>
    <property type="match status" value="1"/>
</dbReference>
<dbReference type="EC" id="3.2.1.21" evidence="5"/>
<keyword evidence="7" id="KW-0732">Signal</keyword>
<gene>
    <name evidence="21" type="ORF">CDD80_32</name>
</gene>
<dbReference type="InterPro" id="IPR002347">
    <property type="entry name" value="SDR_fam"/>
</dbReference>
<dbReference type="InterPro" id="IPR002772">
    <property type="entry name" value="Glyco_hydro_3_C"/>
</dbReference>
<evidence type="ECO:0000256" key="4">
    <source>
        <dbReference type="ARBA" id="ARBA00005336"/>
    </source>
</evidence>
<sequence>MTTLHLEPVNNDVRGRLALVTGSTSVPPPPPLLLQLFQETDSVVDKRRHRVGENATALANELRHDYPNQVFTTARADLSSRTSTRSLVPTVLAEASPRHSAVSILVANAGSGRRIRDVADIDEDDWDAMLEVNSRSQSMGLNLATVLAPEGITVNIPAMIGGTGMMPSPVSSSWRSDDDVDQLRQRDAGLAVAASVPLRRLGTADEVAGVVCMFAKTGSLAHHLVQRMTNAEKANLTRGFSLTSNVCAGNSGSVPRLGFPGLCLHDAADGLRATDMVSAYPAGLHAGAAWDRGLAYHRALYMGREFRAKGVNVVLGPNAGPLGRTPLGGRNWEAFSVDPYLSGQLIAETIAGFREASHLVANEQETLRRPYAGIEAVSSNIDDATLNEYYLWPFVDGVRAGAGSVMCAYNRLNGTYACDHDQLLNGLLKTDMAFSGFVLLDWNAQHELGSANAGLDMVMPRAGAWGDNLTRAVADGIVSEARLDDMATRIISAWYLVGQDAPDFPSPGIGMKNLTEPHAPIDAREPASRPVLLHGAEAGHVLVKNEAGALPLKPRLAMISVFGYDAAVPRSKNVDAVFQLGYSSSPEMAQAVLGSKQHFDQAARGGTIIVGGRAGANAPPYMSDPLSALQQRAEADGTWINWDVDSAEPDVNGASEACLVFINAMATEGWDRQGLRDEASDSLVRHVAGRCANTIVVIHAAGPRIVDGWIDEANVTAVIIAHLPGQDSGHALVRLLYGDVNFSGRLPYTLARDERDYPVYEPCGDGNSTDPQCDFVEGVYLDYRSFDARRLTPRFEFGFGLGYTSFSYSDLVLTPTNMKAWADGNSQDLWGEAAVVTARVANIGDVAGAEVAQLYVAIPDRPPRQLRGFEKVWLEAGEEATVRFALTRRDLSVWHAQTLEQRRRNAKFAKEQEARMGLSDEQVKKRTEKPPKTPVSMFWIALLAFVVVGGLLFEALARMFGQ</sequence>
<dbReference type="Pfam" id="PF00106">
    <property type="entry name" value="adh_short"/>
    <property type="match status" value="1"/>
</dbReference>
<dbReference type="GO" id="GO:0030245">
    <property type="term" value="P:cellulose catabolic process"/>
    <property type="evidence" value="ECO:0007669"/>
    <property type="project" value="UniProtKB-KW"/>
</dbReference>
<evidence type="ECO:0000256" key="16">
    <source>
        <dbReference type="ARBA" id="ARBA00083231"/>
    </source>
</evidence>
<dbReference type="SUPFAM" id="SSF51445">
    <property type="entry name" value="(Trans)glycosidases"/>
    <property type="match status" value="1"/>
</dbReference>
<evidence type="ECO:0000256" key="10">
    <source>
        <dbReference type="ARBA" id="ARBA00023180"/>
    </source>
</evidence>
<dbReference type="Gene3D" id="3.20.20.300">
    <property type="entry name" value="Glycoside hydrolase, family 3, N-terminal domain"/>
    <property type="match status" value="1"/>
</dbReference>
<dbReference type="InterPro" id="IPR001764">
    <property type="entry name" value="Glyco_hydro_3_N"/>
</dbReference>
<dbReference type="Pfam" id="PF00933">
    <property type="entry name" value="Glyco_hydro_3"/>
    <property type="match status" value="1"/>
</dbReference>
<evidence type="ECO:0000256" key="3">
    <source>
        <dbReference type="ARBA" id="ARBA00004987"/>
    </source>
</evidence>
<dbReference type="FunFam" id="3.20.20.300:FF:000002">
    <property type="entry name" value="Probable beta-glucosidase"/>
    <property type="match status" value="1"/>
</dbReference>
<feature type="region of interest" description="Disordered" evidence="18">
    <location>
        <begin position="910"/>
        <end position="931"/>
    </location>
</feature>
<evidence type="ECO:0000256" key="18">
    <source>
        <dbReference type="SAM" id="MobiDB-lite"/>
    </source>
</evidence>
<dbReference type="PRINTS" id="PR00133">
    <property type="entry name" value="GLHYDRLASE3"/>
</dbReference>
<dbReference type="InterPro" id="IPR017853">
    <property type="entry name" value="GH"/>
</dbReference>
<comment type="catalytic activity">
    <reaction evidence="1">
        <text>Hydrolysis of terminal, non-reducing beta-D-glucosyl residues with release of beta-D-glucose.</text>
        <dbReference type="EC" id="3.2.1.21"/>
    </reaction>
</comment>
<dbReference type="InterPro" id="IPR050288">
    <property type="entry name" value="Cellulose_deg_GH3"/>
</dbReference>
<dbReference type="GO" id="GO:0008422">
    <property type="term" value="F:beta-glucosidase activity"/>
    <property type="evidence" value="ECO:0007669"/>
    <property type="project" value="UniProtKB-EC"/>
</dbReference>
<dbReference type="OrthoDB" id="416222at2759"/>
<dbReference type="PANTHER" id="PTHR42715">
    <property type="entry name" value="BETA-GLUCOSIDASE"/>
    <property type="match status" value="1"/>
</dbReference>
<keyword evidence="6" id="KW-0964">Secreted</keyword>
<evidence type="ECO:0000256" key="5">
    <source>
        <dbReference type="ARBA" id="ARBA00012744"/>
    </source>
</evidence>
<keyword evidence="8" id="KW-0378">Hydrolase</keyword>
<accession>A0A2C5YSW3</accession>
<evidence type="ECO:0000256" key="14">
    <source>
        <dbReference type="ARBA" id="ARBA00070030"/>
    </source>
</evidence>
<dbReference type="PANTHER" id="PTHR42715:SF5">
    <property type="entry name" value="BETA-GLUCOSIDASE M-RELATED"/>
    <property type="match status" value="1"/>
</dbReference>
<dbReference type="GO" id="GO:0005576">
    <property type="term" value="C:extracellular region"/>
    <property type="evidence" value="ECO:0007669"/>
    <property type="project" value="UniProtKB-SubCell"/>
</dbReference>
<dbReference type="Gene3D" id="3.40.50.1700">
    <property type="entry name" value="Glycoside hydrolase family 3 C-terminal domain"/>
    <property type="match status" value="1"/>
</dbReference>
<evidence type="ECO:0000313" key="21">
    <source>
        <dbReference type="EMBL" id="PHH81198.1"/>
    </source>
</evidence>
<dbReference type="STRING" id="2004952.A0A2C5YSW3"/>
<dbReference type="SUPFAM" id="SSF51735">
    <property type="entry name" value="NAD(P)-binding Rossmann-fold domains"/>
    <property type="match status" value="1"/>
</dbReference>
<dbReference type="AlphaFoldDB" id="A0A2C5YSW3"/>
<dbReference type="InterPro" id="IPR026891">
    <property type="entry name" value="Fn3-like"/>
</dbReference>
<dbReference type="Gene3D" id="3.40.50.720">
    <property type="entry name" value="NAD(P)-binding Rossmann-like Domain"/>
    <property type="match status" value="1"/>
</dbReference>
<comment type="similarity">
    <text evidence="4">Belongs to the glycosyl hydrolase 3 family.</text>
</comment>
<dbReference type="SUPFAM" id="SSF52279">
    <property type="entry name" value="Beta-D-glucan exohydrolase, C-terminal domain"/>
    <property type="match status" value="1"/>
</dbReference>
<dbReference type="InterPro" id="IPR036881">
    <property type="entry name" value="Glyco_hydro_3_C_sf"/>
</dbReference>
<dbReference type="InterPro" id="IPR036291">
    <property type="entry name" value="NAD(P)-bd_dom_sf"/>
</dbReference>
<comment type="subcellular location">
    <subcellularLocation>
        <location evidence="2">Secreted</location>
    </subcellularLocation>
</comment>
<dbReference type="Gene3D" id="2.60.40.10">
    <property type="entry name" value="Immunoglobulins"/>
    <property type="match status" value="1"/>
</dbReference>
<evidence type="ECO:0000256" key="19">
    <source>
        <dbReference type="SAM" id="Phobius"/>
    </source>
</evidence>
<keyword evidence="9" id="KW-0136">Cellulose degradation</keyword>
<protein>
    <recommendedName>
        <fullName evidence="14">Beta-glucosidase cel3A</fullName>
        <ecNumber evidence="5">3.2.1.21</ecNumber>
    </recommendedName>
    <alternativeName>
        <fullName evidence="15">Beta-D-glucoside glucohydrolase cel3A</fullName>
    </alternativeName>
    <alternativeName>
        <fullName evidence="17">Cellobiase cel3A</fullName>
    </alternativeName>
    <alternativeName>
        <fullName evidence="16">Gentiobiase cel3A</fullName>
    </alternativeName>
</protein>
<keyword evidence="12" id="KW-0326">Glycosidase</keyword>
<dbReference type="InterPro" id="IPR036962">
    <property type="entry name" value="Glyco_hydro_3_N_sf"/>
</dbReference>
<dbReference type="Pfam" id="PF14310">
    <property type="entry name" value="Fn3-like"/>
    <property type="match status" value="1"/>
</dbReference>
<feature type="transmembrane region" description="Helical" evidence="19">
    <location>
        <begin position="937"/>
        <end position="957"/>
    </location>
</feature>
<evidence type="ECO:0000256" key="1">
    <source>
        <dbReference type="ARBA" id="ARBA00000448"/>
    </source>
</evidence>
<comment type="pathway">
    <text evidence="3">Glycan metabolism; cellulose degradation.</text>
</comment>
<evidence type="ECO:0000256" key="9">
    <source>
        <dbReference type="ARBA" id="ARBA00023001"/>
    </source>
</evidence>
<organism evidence="21 22">
    <name type="scientific">Ophiocordyceps camponoti-rufipedis</name>
    <dbReference type="NCBI Taxonomy" id="2004952"/>
    <lineage>
        <taxon>Eukaryota</taxon>
        <taxon>Fungi</taxon>
        <taxon>Dikarya</taxon>
        <taxon>Ascomycota</taxon>
        <taxon>Pezizomycotina</taxon>
        <taxon>Sordariomycetes</taxon>
        <taxon>Hypocreomycetidae</taxon>
        <taxon>Hypocreales</taxon>
        <taxon>Ophiocordycipitaceae</taxon>
        <taxon>Ophiocordyceps</taxon>
    </lineage>
</organism>
<keyword evidence="19" id="KW-0472">Membrane</keyword>
<keyword evidence="10" id="KW-0325">Glycoprotein</keyword>
<evidence type="ECO:0000256" key="11">
    <source>
        <dbReference type="ARBA" id="ARBA00023277"/>
    </source>
</evidence>
<dbReference type="Proteomes" id="UP000226431">
    <property type="component" value="Unassembled WGS sequence"/>
</dbReference>
<dbReference type="InterPro" id="IPR013783">
    <property type="entry name" value="Ig-like_fold"/>
</dbReference>
<feature type="domain" description="Fibronectin type III-like" evidence="20">
    <location>
        <begin position="850"/>
        <end position="920"/>
    </location>
</feature>
<evidence type="ECO:0000256" key="13">
    <source>
        <dbReference type="ARBA" id="ARBA00023326"/>
    </source>
</evidence>
<evidence type="ECO:0000256" key="6">
    <source>
        <dbReference type="ARBA" id="ARBA00022525"/>
    </source>
</evidence>
<dbReference type="EMBL" id="NJES01000001">
    <property type="protein sequence ID" value="PHH81198.1"/>
    <property type="molecule type" value="Genomic_DNA"/>
</dbReference>
<keyword evidence="19" id="KW-0812">Transmembrane</keyword>
<evidence type="ECO:0000256" key="2">
    <source>
        <dbReference type="ARBA" id="ARBA00004613"/>
    </source>
</evidence>
<evidence type="ECO:0000256" key="7">
    <source>
        <dbReference type="ARBA" id="ARBA00022729"/>
    </source>
</evidence>
<comment type="caution">
    <text evidence="21">The sequence shown here is derived from an EMBL/GenBank/DDBJ whole genome shotgun (WGS) entry which is preliminary data.</text>
</comment>
<evidence type="ECO:0000256" key="17">
    <source>
        <dbReference type="ARBA" id="ARBA00083611"/>
    </source>
</evidence>
<evidence type="ECO:0000256" key="8">
    <source>
        <dbReference type="ARBA" id="ARBA00022801"/>
    </source>
</evidence>
<feature type="compositionally biased region" description="Basic and acidic residues" evidence="18">
    <location>
        <begin position="921"/>
        <end position="931"/>
    </location>
</feature>
<reference evidence="21 22" key="1">
    <citation type="submission" date="2017-06" db="EMBL/GenBank/DDBJ databases">
        <title>Ant-infecting Ophiocordyceps genomes reveal a high diversity of potential behavioral manipulation genes and a possible major role for enterotoxins.</title>
        <authorList>
            <person name="De Bekker C."/>
            <person name="Evans H.C."/>
            <person name="Brachmann A."/>
            <person name="Hughes D.P."/>
        </authorList>
    </citation>
    <scope>NUCLEOTIDE SEQUENCE [LARGE SCALE GENOMIC DNA]</scope>
    <source>
        <strain evidence="21 22">Map16</strain>
    </source>
</reference>
<evidence type="ECO:0000259" key="20">
    <source>
        <dbReference type="SMART" id="SM01217"/>
    </source>
</evidence>
<evidence type="ECO:0000313" key="22">
    <source>
        <dbReference type="Proteomes" id="UP000226431"/>
    </source>
</evidence>
<name>A0A2C5YSW3_9HYPO</name>
<keyword evidence="13" id="KW-0624">Polysaccharide degradation</keyword>
<evidence type="ECO:0000256" key="12">
    <source>
        <dbReference type="ARBA" id="ARBA00023295"/>
    </source>
</evidence>
<keyword evidence="22" id="KW-1185">Reference proteome</keyword>
<evidence type="ECO:0000256" key="15">
    <source>
        <dbReference type="ARBA" id="ARBA00078013"/>
    </source>
</evidence>
<keyword evidence="19" id="KW-1133">Transmembrane helix</keyword>